<dbReference type="PANTHER" id="PTHR10417:SF4">
    <property type="entry name" value="SAND DOMAIN-CONTAINING PROTEIN-RELATED"/>
    <property type="match status" value="1"/>
</dbReference>
<keyword evidence="5" id="KW-0804">Transcription</keyword>
<sequence length="1353" mass="147124">MASFEGKKRVTVTCGMLEGTLLLNKFFCPAIHCACIEVQGQVITPKMFCIKANKDRLKDWKNAIRIDGVPLRKLIDCGQLDFYRHSEFCTGRCSARHPLNRSANISSIAPEAIATTVSRSASSTSNTSAVQPSSYTDWKTIHSKGEERPMDIADTLYRRLVCPGPQESMDEDEPEESSNTAFSAKVEPGYQDILASPQGLGSQPVSASPATLPSAKTLRRQGSATGSASHKTSSQANDNDADDGDEVETVTVTYTQLSDDQQFWLGIVENGLCEEFFQDIHEALNSIKSDLITYCVRETDAYCLSNIVRELGLMTTMKDKLTALKSHTEQQQLALESEMQELKKKMAKYKAHKKALKRKSEKFDNLIAATTSKKRKVVKVVQDPEDALLCDSSLDDSSNDEEMEDNLPRKLQHHIPKVEHSGRNSKEYTAMEETGSDITHLRSAKSRKSSGFRELQHSKVSATVSSEALEEDHVVPAERNNVLGRSAKMQSNNRNTEHQMSEATDSSAECMLDKTRCRDPEKGDTMAAVGEKKGLNLSKETVNSDESSETEAIAVKKVDENIDERTEAENTAKASSSGSSEMQNVNSERNVPHVRETQEYTEYQTHGESVKEKTDGDEAMDTLQGETGSTSTPDVSCVEDDKLMTNSLAAPASASQPLSNHTPESIPKFHDSHSTGSEMPKAVGQPLDEVDAAVAGSFDRTSVSEHSGTQDSRSRPRTASDKLKQSKFCRLCGRERGTCIHAGVRFKHPERKSHKRARDAYLKSLSDAKNQSRGRPLAKKLEAAAKLRRKKSRLTAQAHGSEKQLAQNSPQKLAAGESCNETLTENPQHAENQSLCTATSMNETASCVMPHSETKADAKGPKNFAPKRKVEEGCTSKKVHESEGISQEEKSPAGTDNSPTHVYVCSSLEHDAEQVSEAQRASKNPLESTATEAPLIRQLPQFADSPSAEGNVSVLDEKPVTIWLPSQGSVPVTVLSDTSPPNVQSTPAVKVLAVPSPALSPNKTQTVAQKPQSKGVFSLLTTQGAASTRGDTVAVGVDRTEGKKTESPAKTDDIRPQENDSSLSQQFSSSQSDSDGHSSSSSGRQKVLSRRLPNLTQSVEDAKHVDDNLPQDSKNSGRKAAQLCDTGKATPPRSGKGHTPTSKKDCKAVVSTASLHACKSDSPRDSESSGRAKRPSSTKTEVTSEKHDKDVQASTLSMHELKNTDLSRSTEREKIPVSDGSTAKSSGLRKVVHGKAMEASSRCVDSAKMSDKNVNKTQVKETGFCLAPADASESGEYPSASRLQAEAAGRKSEPSGSVDSRDNTPQGSRRSARRQPQLPAKYRGDQFLLPKKYSGLDASSNSYEDIERLNNKK</sequence>
<feature type="region of interest" description="Disordered" evidence="8">
    <location>
        <begin position="489"/>
        <end position="508"/>
    </location>
</feature>
<dbReference type="InterPro" id="IPR000770">
    <property type="entry name" value="SAND_dom"/>
</dbReference>
<name>A0ABD0KJ82_9CAEN</name>
<dbReference type="SUPFAM" id="SSF63763">
    <property type="entry name" value="SAND domain-like"/>
    <property type="match status" value="1"/>
</dbReference>
<evidence type="ECO:0000256" key="3">
    <source>
        <dbReference type="ARBA" id="ARBA00023015"/>
    </source>
</evidence>
<comment type="caution">
    <text evidence="10">The sequence shown here is derived from an EMBL/GenBank/DDBJ whole genome shotgun (WGS) entry which is preliminary data.</text>
</comment>
<feature type="compositionally biased region" description="Polar residues" evidence="8">
    <location>
        <begin position="624"/>
        <end position="634"/>
    </location>
</feature>
<feature type="compositionally biased region" description="Basic and acidic residues" evidence="8">
    <location>
        <begin position="1182"/>
        <end position="1191"/>
    </location>
</feature>
<feature type="compositionally biased region" description="Basic and acidic residues" evidence="8">
    <location>
        <begin position="712"/>
        <end position="724"/>
    </location>
</feature>
<protein>
    <recommendedName>
        <fullName evidence="9">SAND domain-containing protein</fullName>
    </recommendedName>
</protein>
<feature type="coiled-coil region" evidence="7">
    <location>
        <begin position="325"/>
        <end position="359"/>
    </location>
</feature>
<feature type="compositionally biased region" description="Low complexity" evidence="8">
    <location>
        <begin position="649"/>
        <end position="659"/>
    </location>
</feature>
<dbReference type="SMART" id="SM00258">
    <property type="entry name" value="SAND"/>
    <property type="match status" value="1"/>
</dbReference>
<feature type="region of interest" description="Disordered" evidence="8">
    <location>
        <begin position="193"/>
        <end position="244"/>
    </location>
</feature>
<evidence type="ECO:0000256" key="5">
    <source>
        <dbReference type="ARBA" id="ARBA00023163"/>
    </source>
</evidence>
<feature type="compositionally biased region" description="Low complexity" evidence="8">
    <location>
        <begin position="1060"/>
        <end position="1082"/>
    </location>
</feature>
<keyword evidence="2" id="KW-0862">Zinc</keyword>
<keyword evidence="4" id="KW-0238">DNA-binding</keyword>
<feature type="compositionally biased region" description="Basic and acidic residues" evidence="8">
    <location>
        <begin position="1158"/>
        <end position="1170"/>
    </location>
</feature>
<dbReference type="Proteomes" id="UP001519460">
    <property type="component" value="Unassembled WGS sequence"/>
</dbReference>
<evidence type="ECO:0000256" key="6">
    <source>
        <dbReference type="ARBA" id="ARBA00023242"/>
    </source>
</evidence>
<feature type="compositionally biased region" description="Polar residues" evidence="8">
    <location>
        <begin position="199"/>
        <end position="211"/>
    </location>
</feature>
<dbReference type="InterPro" id="IPR059099">
    <property type="entry name" value="GMEB1/2/Spe-44_dom"/>
</dbReference>
<evidence type="ECO:0000259" key="9">
    <source>
        <dbReference type="PROSITE" id="PS50864"/>
    </source>
</evidence>
<evidence type="ECO:0000256" key="8">
    <source>
        <dbReference type="SAM" id="MobiDB-lite"/>
    </source>
</evidence>
<feature type="compositionally biased region" description="Polar residues" evidence="8">
    <location>
        <begin position="1294"/>
        <end position="1309"/>
    </location>
</feature>
<evidence type="ECO:0000256" key="1">
    <source>
        <dbReference type="ARBA" id="ARBA00022723"/>
    </source>
</evidence>
<feature type="compositionally biased region" description="Basic and acidic residues" evidence="8">
    <location>
        <begin position="554"/>
        <end position="570"/>
    </location>
</feature>
<dbReference type="Pfam" id="PF01342">
    <property type="entry name" value="SAND"/>
    <property type="match status" value="1"/>
</dbReference>
<evidence type="ECO:0000313" key="11">
    <source>
        <dbReference type="Proteomes" id="UP001519460"/>
    </source>
</evidence>
<evidence type="ECO:0000256" key="7">
    <source>
        <dbReference type="SAM" id="Coils"/>
    </source>
</evidence>
<feature type="compositionally biased region" description="Polar residues" evidence="8">
    <location>
        <begin position="220"/>
        <end position="238"/>
    </location>
</feature>
<feature type="domain" description="SAND" evidence="9">
    <location>
        <begin position="1"/>
        <end position="81"/>
    </location>
</feature>
<feature type="region of interest" description="Disordered" evidence="8">
    <location>
        <begin position="849"/>
        <end position="901"/>
    </location>
</feature>
<organism evidence="10 11">
    <name type="scientific">Batillaria attramentaria</name>
    <dbReference type="NCBI Taxonomy" id="370345"/>
    <lineage>
        <taxon>Eukaryota</taxon>
        <taxon>Metazoa</taxon>
        <taxon>Spiralia</taxon>
        <taxon>Lophotrochozoa</taxon>
        <taxon>Mollusca</taxon>
        <taxon>Gastropoda</taxon>
        <taxon>Caenogastropoda</taxon>
        <taxon>Sorbeoconcha</taxon>
        <taxon>Cerithioidea</taxon>
        <taxon>Batillariidae</taxon>
        <taxon>Batillaria</taxon>
    </lineage>
</organism>
<dbReference type="PANTHER" id="PTHR10417">
    <property type="entry name" value="GLUCOCORTICOID MODULATORY ELEMENT-BINDING PROTEIN"/>
    <property type="match status" value="1"/>
</dbReference>
<accession>A0ABD0KJ82</accession>
<feature type="region of interest" description="Disordered" evidence="8">
    <location>
        <begin position="538"/>
        <end position="637"/>
    </location>
</feature>
<evidence type="ECO:0000256" key="4">
    <source>
        <dbReference type="ARBA" id="ARBA00023125"/>
    </source>
</evidence>
<gene>
    <name evidence="10" type="ORF">BaRGS_00021390</name>
</gene>
<feature type="compositionally biased region" description="Polar residues" evidence="8">
    <location>
        <begin position="572"/>
        <end position="589"/>
    </location>
</feature>
<feature type="compositionally biased region" description="Basic and acidic residues" evidence="8">
    <location>
        <begin position="1199"/>
        <end position="1216"/>
    </location>
</feature>
<feature type="region of interest" description="Disordered" evidence="8">
    <location>
        <begin position="791"/>
        <end position="826"/>
    </location>
</feature>
<keyword evidence="3" id="KW-0805">Transcription regulation</keyword>
<feature type="compositionally biased region" description="Basic and acidic residues" evidence="8">
    <location>
        <begin position="868"/>
        <end position="891"/>
    </location>
</feature>
<evidence type="ECO:0000313" key="10">
    <source>
        <dbReference type="EMBL" id="KAK7487301.1"/>
    </source>
</evidence>
<keyword evidence="7" id="KW-0175">Coiled coil</keyword>
<reference evidence="10 11" key="1">
    <citation type="journal article" date="2023" name="Sci. Data">
        <title>Genome assembly of the Korean intertidal mud-creeper Batillaria attramentaria.</title>
        <authorList>
            <person name="Patra A.K."/>
            <person name="Ho P.T."/>
            <person name="Jun S."/>
            <person name="Lee S.J."/>
            <person name="Kim Y."/>
            <person name="Won Y.J."/>
        </authorList>
    </citation>
    <scope>NUCLEOTIDE SEQUENCE [LARGE SCALE GENOMIC DNA]</scope>
    <source>
        <strain evidence="10">Wonlab-2016</strain>
    </source>
</reference>
<dbReference type="Gene3D" id="3.10.390.10">
    <property type="entry name" value="SAND domain-like"/>
    <property type="match status" value="1"/>
</dbReference>
<dbReference type="GO" id="GO:0046872">
    <property type="term" value="F:metal ion binding"/>
    <property type="evidence" value="ECO:0007669"/>
    <property type="project" value="UniProtKB-KW"/>
</dbReference>
<keyword evidence="1" id="KW-0479">Metal-binding</keyword>
<proteinExistence type="predicted"/>
<feature type="region of interest" description="Disordered" evidence="8">
    <location>
        <begin position="423"/>
        <end position="467"/>
    </location>
</feature>
<feature type="compositionally biased region" description="Basic and acidic residues" evidence="8">
    <location>
        <begin position="1038"/>
        <end position="1058"/>
    </location>
</feature>
<dbReference type="PROSITE" id="PS50864">
    <property type="entry name" value="SAND"/>
    <property type="match status" value="1"/>
</dbReference>
<dbReference type="GO" id="GO:0003677">
    <property type="term" value="F:DNA binding"/>
    <property type="evidence" value="ECO:0007669"/>
    <property type="project" value="UniProtKB-KW"/>
</dbReference>
<dbReference type="EMBL" id="JACVVK020000166">
    <property type="protein sequence ID" value="KAK7487301.1"/>
    <property type="molecule type" value="Genomic_DNA"/>
</dbReference>
<feature type="compositionally biased region" description="Polar residues" evidence="8">
    <location>
        <begin position="699"/>
        <end position="711"/>
    </location>
</feature>
<feature type="region of interest" description="Disordered" evidence="8">
    <location>
        <begin position="1024"/>
        <end position="1353"/>
    </location>
</feature>
<dbReference type="InterPro" id="IPR010919">
    <property type="entry name" value="SAND-like_dom_sf"/>
</dbReference>
<feature type="region of interest" description="Disordered" evidence="8">
    <location>
        <begin position="649"/>
        <end position="724"/>
    </location>
</feature>
<keyword evidence="6" id="KW-0539">Nucleus</keyword>
<keyword evidence="11" id="KW-1185">Reference proteome</keyword>
<dbReference type="Pfam" id="PF25892">
    <property type="entry name" value="Spe-44"/>
    <property type="match status" value="1"/>
</dbReference>
<evidence type="ECO:0000256" key="2">
    <source>
        <dbReference type="ARBA" id="ARBA00022833"/>
    </source>
</evidence>